<name>A0A1E1L0M6_9HELO</name>
<evidence type="ECO:0000313" key="2">
    <source>
        <dbReference type="EMBL" id="CZT04061.1"/>
    </source>
</evidence>
<reference evidence="3" key="1">
    <citation type="submission" date="2016-03" db="EMBL/GenBank/DDBJ databases">
        <authorList>
            <person name="Ploux O."/>
        </authorList>
    </citation>
    <scope>NUCLEOTIDE SEQUENCE [LARGE SCALE GENOMIC DNA]</scope>
    <source>
        <strain evidence="3">UK7</strain>
    </source>
</reference>
<keyword evidence="3" id="KW-1185">Reference proteome</keyword>
<dbReference type="AlphaFoldDB" id="A0A1E1L0M6"/>
<dbReference type="Proteomes" id="UP000178129">
    <property type="component" value="Unassembled WGS sequence"/>
</dbReference>
<feature type="region of interest" description="Disordered" evidence="1">
    <location>
        <begin position="1"/>
        <end position="36"/>
    </location>
</feature>
<organism evidence="2 3">
    <name type="scientific">Rhynchosporium graminicola</name>
    <dbReference type="NCBI Taxonomy" id="2792576"/>
    <lineage>
        <taxon>Eukaryota</taxon>
        <taxon>Fungi</taxon>
        <taxon>Dikarya</taxon>
        <taxon>Ascomycota</taxon>
        <taxon>Pezizomycotina</taxon>
        <taxon>Leotiomycetes</taxon>
        <taxon>Helotiales</taxon>
        <taxon>Ploettnerulaceae</taxon>
        <taxon>Rhynchosporium</taxon>
    </lineage>
</organism>
<proteinExistence type="predicted"/>
<comment type="caution">
    <text evidence="2">The sequence shown here is derived from an EMBL/GenBank/DDBJ whole genome shotgun (WGS) entry which is preliminary data.</text>
</comment>
<protein>
    <submittedName>
        <fullName evidence="2">Uncharacterized protein</fullName>
    </submittedName>
</protein>
<sequence>MSPLAQTHSYLPTSPHQTQFKSNKPSKTQPNLRTSLENPKMCYKQIHKYTVCSHGEFHSIRRCQWRDCDGPGREEVHVPVPGRCQQCEWAAENISSSNPRQNGIRR</sequence>
<evidence type="ECO:0000313" key="3">
    <source>
        <dbReference type="Proteomes" id="UP000178129"/>
    </source>
</evidence>
<dbReference type="InParanoid" id="A0A1E1L0M6"/>
<dbReference type="EMBL" id="FJUW01000030">
    <property type="protein sequence ID" value="CZT04061.1"/>
    <property type="molecule type" value="Genomic_DNA"/>
</dbReference>
<accession>A0A1E1L0M6</accession>
<gene>
    <name evidence="2" type="ORF">RCO7_14759</name>
</gene>
<evidence type="ECO:0000256" key="1">
    <source>
        <dbReference type="SAM" id="MobiDB-lite"/>
    </source>
</evidence>